<proteinExistence type="predicted"/>
<feature type="coiled-coil region" evidence="1">
    <location>
        <begin position="47"/>
        <end position="77"/>
    </location>
</feature>
<keyword evidence="1" id="KW-0175">Coiled coil</keyword>
<dbReference type="AlphaFoldDB" id="A0A2V1D1Q1"/>
<dbReference type="Proteomes" id="UP000244855">
    <property type="component" value="Unassembled WGS sequence"/>
</dbReference>
<reference evidence="3 4" key="1">
    <citation type="journal article" date="2018" name="Sci. Rep.">
        <title>Comparative genomics provides insights into the lifestyle and reveals functional heterogeneity of dark septate endophytic fungi.</title>
        <authorList>
            <person name="Knapp D.G."/>
            <person name="Nemeth J.B."/>
            <person name="Barry K."/>
            <person name="Hainaut M."/>
            <person name="Henrissat B."/>
            <person name="Johnson J."/>
            <person name="Kuo A."/>
            <person name="Lim J.H.P."/>
            <person name="Lipzen A."/>
            <person name="Nolan M."/>
            <person name="Ohm R.A."/>
            <person name="Tamas L."/>
            <person name="Grigoriev I.V."/>
            <person name="Spatafora J.W."/>
            <person name="Nagy L.G."/>
            <person name="Kovacs G.M."/>
        </authorList>
    </citation>
    <scope>NUCLEOTIDE SEQUENCE [LARGE SCALE GENOMIC DNA]</scope>
    <source>
        <strain evidence="3 4">DSE2036</strain>
    </source>
</reference>
<dbReference type="EMBL" id="KZ805934">
    <property type="protein sequence ID" value="PVH91184.1"/>
    <property type="molecule type" value="Genomic_DNA"/>
</dbReference>
<gene>
    <name evidence="3" type="ORF">DM02DRAFT_366384</name>
</gene>
<sequence>MPREVRRRNLSQLETLQRFASCVHSGLVLGSTLTNRMSVLASGPKRLRILELTVEGLEKAIVNIQDAQSALEERRDKHYRRYAEYGSENESEARKRPLKPRTATNSYRS</sequence>
<evidence type="ECO:0000313" key="3">
    <source>
        <dbReference type="EMBL" id="PVH91184.1"/>
    </source>
</evidence>
<accession>A0A2V1D1Q1</accession>
<evidence type="ECO:0000256" key="1">
    <source>
        <dbReference type="SAM" id="Coils"/>
    </source>
</evidence>
<evidence type="ECO:0000256" key="2">
    <source>
        <dbReference type="SAM" id="MobiDB-lite"/>
    </source>
</evidence>
<organism evidence="3 4">
    <name type="scientific">Periconia macrospinosa</name>
    <dbReference type="NCBI Taxonomy" id="97972"/>
    <lineage>
        <taxon>Eukaryota</taxon>
        <taxon>Fungi</taxon>
        <taxon>Dikarya</taxon>
        <taxon>Ascomycota</taxon>
        <taxon>Pezizomycotina</taxon>
        <taxon>Dothideomycetes</taxon>
        <taxon>Pleosporomycetidae</taxon>
        <taxon>Pleosporales</taxon>
        <taxon>Massarineae</taxon>
        <taxon>Periconiaceae</taxon>
        <taxon>Periconia</taxon>
    </lineage>
</organism>
<evidence type="ECO:0000313" key="4">
    <source>
        <dbReference type="Proteomes" id="UP000244855"/>
    </source>
</evidence>
<feature type="region of interest" description="Disordered" evidence="2">
    <location>
        <begin position="82"/>
        <end position="109"/>
    </location>
</feature>
<name>A0A2V1D1Q1_9PLEO</name>
<keyword evidence="4" id="KW-1185">Reference proteome</keyword>
<protein>
    <submittedName>
        <fullName evidence="3">Uncharacterized protein</fullName>
    </submittedName>
</protein>